<evidence type="ECO:0000313" key="1">
    <source>
        <dbReference type="EMBL" id="KAI8525216.1"/>
    </source>
</evidence>
<gene>
    <name evidence="1" type="ORF">RHMOL_Rhmol13G0212500</name>
</gene>
<dbReference type="Proteomes" id="UP001062846">
    <property type="component" value="Chromosome 13"/>
</dbReference>
<proteinExistence type="predicted"/>
<organism evidence="1 2">
    <name type="scientific">Rhododendron molle</name>
    <name type="common">Chinese azalea</name>
    <name type="synonym">Azalea mollis</name>
    <dbReference type="NCBI Taxonomy" id="49168"/>
    <lineage>
        <taxon>Eukaryota</taxon>
        <taxon>Viridiplantae</taxon>
        <taxon>Streptophyta</taxon>
        <taxon>Embryophyta</taxon>
        <taxon>Tracheophyta</taxon>
        <taxon>Spermatophyta</taxon>
        <taxon>Magnoliopsida</taxon>
        <taxon>eudicotyledons</taxon>
        <taxon>Gunneridae</taxon>
        <taxon>Pentapetalae</taxon>
        <taxon>asterids</taxon>
        <taxon>Ericales</taxon>
        <taxon>Ericaceae</taxon>
        <taxon>Ericoideae</taxon>
        <taxon>Rhodoreae</taxon>
        <taxon>Rhododendron</taxon>
    </lineage>
</organism>
<evidence type="ECO:0000313" key="2">
    <source>
        <dbReference type="Proteomes" id="UP001062846"/>
    </source>
</evidence>
<sequence length="405" mass="45562">MLYLHEDSRLRIIHRDLKASNILLDGDMNAKISDFGTARIFGVNQTQGNTKRPVGTLGYMSPEYALRGQFSIKSDVFNFGLLVLEIISGKKNYNFYQDGAAGLVSYRRPSPSTARVRVDTPPFHVAEETSRENLQPLVPSSSSAAGEWDRPEISSPTSASDTVRIPSTKCVVVICANFGSTGTKGHFIFPNGVPVWLAKLAGTWSSAPQCSFGLETSSRKGKEPTHVVLPEEEEAMWLPLEATPPPSYSSRMRDKIELMDDERLLFDFLRKVTLHFDVHAEIRIAGLWVREKLLDRQCPNIDVALDNMNGKEVCEKVNMFISSRGEEVQEIILIRSKSFRCSETATMFLFDMRVNFVKLRSEDYTESCGFHGVKLEEDAYLNDFTINSLFYNINTSSVEDVTRKV</sequence>
<name>A0ACC0LAF4_RHOML</name>
<keyword evidence="2" id="KW-1185">Reference proteome</keyword>
<accession>A0ACC0LAF4</accession>
<protein>
    <submittedName>
        <fullName evidence="1">Uncharacterized protein</fullName>
    </submittedName>
</protein>
<reference evidence="1" key="1">
    <citation type="submission" date="2022-02" db="EMBL/GenBank/DDBJ databases">
        <title>Plant Genome Project.</title>
        <authorList>
            <person name="Zhang R.-G."/>
        </authorList>
    </citation>
    <scope>NUCLEOTIDE SEQUENCE</scope>
    <source>
        <strain evidence="1">AT1</strain>
    </source>
</reference>
<dbReference type="EMBL" id="CM046400">
    <property type="protein sequence ID" value="KAI8525216.1"/>
    <property type="molecule type" value="Genomic_DNA"/>
</dbReference>
<comment type="caution">
    <text evidence="1">The sequence shown here is derived from an EMBL/GenBank/DDBJ whole genome shotgun (WGS) entry which is preliminary data.</text>
</comment>